<organism evidence="2 3">
    <name type="scientific">Parascedosporium putredinis</name>
    <dbReference type="NCBI Taxonomy" id="1442378"/>
    <lineage>
        <taxon>Eukaryota</taxon>
        <taxon>Fungi</taxon>
        <taxon>Dikarya</taxon>
        <taxon>Ascomycota</taxon>
        <taxon>Pezizomycotina</taxon>
        <taxon>Sordariomycetes</taxon>
        <taxon>Hypocreomycetidae</taxon>
        <taxon>Microascales</taxon>
        <taxon>Microascaceae</taxon>
        <taxon>Parascedosporium</taxon>
    </lineage>
</organism>
<reference evidence="2" key="1">
    <citation type="submission" date="2022-11" db="EMBL/GenBank/DDBJ databases">
        <authorList>
            <person name="Scott C."/>
            <person name="Bruce N."/>
        </authorList>
    </citation>
    <scope>NUCLEOTIDE SEQUENCE</scope>
</reference>
<feature type="compositionally biased region" description="Pro residues" evidence="1">
    <location>
        <begin position="80"/>
        <end position="89"/>
    </location>
</feature>
<name>A0A9P1H850_9PEZI</name>
<evidence type="ECO:0000313" key="3">
    <source>
        <dbReference type="Proteomes" id="UP000838763"/>
    </source>
</evidence>
<proteinExistence type="predicted"/>
<feature type="region of interest" description="Disordered" evidence="1">
    <location>
        <begin position="165"/>
        <end position="245"/>
    </location>
</feature>
<keyword evidence="3" id="KW-1185">Reference proteome</keyword>
<gene>
    <name evidence="2" type="ORF">PPNO1_LOCUS8178</name>
</gene>
<sequence>MSGFRRLLVAFSGRAEDPCQQRRTDMPQVEGTLQHQHQHQQLEHEGGKLTLALAHEQQDSQRKRHPNQDQTQLHQWRFPSPQPSTPPDNFPDTRNRVLSSAPPHSKPIGIPAISSLRNSLRLDDRIYGIDSCAIEADDYDDNDDDNDNNRDHCLMVNMTTGPFLDSAAGRGRKDSFVSAGPKPISMANPNRDQARQRRESLAGRTESPSSKTPNLMQYGHVPGYGAPNNFGQSSVNSPSALPDRSRNRTVSLWVLAVGDMEMDDAVGHLEMDDTQQRSMQQARQLFGQASRPQLNINASGFTQGLRTSQPTTPAAASFGFQHNPTVSSVNTPTLTTQQPLPSRGSTSFNQSPTGDSEDLGMQLGGSINLNGNDFNLGTTSSNTTSNDSAFCINDPGKHL</sequence>
<feature type="compositionally biased region" description="Low complexity" evidence="1">
    <location>
        <begin position="378"/>
        <end position="388"/>
    </location>
</feature>
<evidence type="ECO:0000256" key="1">
    <source>
        <dbReference type="SAM" id="MobiDB-lite"/>
    </source>
</evidence>
<feature type="region of interest" description="Disordered" evidence="1">
    <location>
        <begin position="56"/>
        <end position="111"/>
    </location>
</feature>
<feature type="region of interest" description="Disordered" evidence="1">
    <location>
        <begin position="17"/>
        <end position="44"/>
    </location>
</feature>
<comment type="caution">
    <text evidence="2">The sequence shown here is derived from an EMBL/GenBank/DDBJ whole genome shotgun (WGS) entry which is preliminary data.</text>
</comment>
<feature type="region of interest" description="Disordered" evidence="1">
    <location>
        <begin position="378"/>
        <end position="399"/>
    </location>
</feature>
<feature type="compositionally biased region" description="Polar residues" evidence="1">
    <location>
        <begin position="206"/>
        <end position="215"/>
    </location>
</feature>
<evidence type="ECO:0000313" key="2">
    <source>
        <dbReference type="EMBL" id="CAI4218599.1"/>
    </source>
</evidence>
<protein>
    <submittedName>
        <fullName evidence="2">Uncharacterized protein</fullName>
    </submittedName>
</protein>
<dbReference type="EMBL" id="CALLCH030000018">
    <property type="protein sequence ID" value="CAI4218599.1"/>
    <property type="molecule type" value="Genomic_DNA"/>
</dbReference>
<dbReference type="OrthoDB" id="3269380at2759"/>
<dbReference type="AlphaFoldDB" id="A0A9P1H850"/>
<feature type="compositionally biased region" description="Low complexity" evidence="1">
    <location>
        <begin position="331"/>
        <end position="341"/>
    </location>
</feature>
<feature type="compositionally biased region" description="Polar residues" evidence="1">
    <location>
        <begin position="229"/>
        <end position="239"/>
    </location>
</feature>
<feature type="compositionally biased region" description="Basic and acidic residues" evidence="1">
    <location>
        <begin position="192"/>
        <end position="201"/>
    </location>
</feature>
<feature type="compositionally biased region" description="Polar residues" evidence="1">
    <location>
        <begin position="343"/>
        <end position="354"/>
    </location>
</feature>
<dbReference type="Proteomes" id="UP000838763">
    <property type="component" value="Unassembled WGS sequence"/>
</dbReference>
<feature type="compositionally biased region" description="Polar residues" evidence="1">
    <location>
        <begin position="305"/>
        <end position="330"/>
    </location>
</feature>
<accession>A0A9P1H850</accession>
<feature type="region of interest" description="Disordered" evidence="1">
    <location>
        <begin position="305"/>
        <end position="366"/>
    </location>
</feature>